<evidence type="ECO:0000313" key="1">
    <source>
        <dbReference type="EMBL" id="KAA9346017.1"/>
    </source>
</evidence>
<organism evidence="1 2">
    <name type="scientific">Adhaeribacter soli</name>
    <dbReference type="NCBI Taxonomy" id="2607655"/>
    <lineage>
        <taxon>Bacteria</taxon>
        <taxon>Pseudomonadati</taxon>
        <taxon>Bacteroidota</taxon>
        <taxon>Cytophagia</taxon>
        <taxon>Cytophagales</taxon>
        <taxon>Hymenobacteraceae</taxon>
        <taxon>Adhaeribacter</taxon>
    </lineage>
</organism>
<reference evidence="1 2" key="1">
    <citation type="submission" date="2019-09" db="EMBL/GenBank/DDBJ databases">
        <title>Genome sequence of Adhaeribacter sp. M2.</title>
        <authorList>
            <person name="Srinivasan S."/>
        </authorList>
    </citation>
    <scope>NUCLEOTIDE SEQUENCE [LARGE SCALE GENOMIC DNA]</scope>
    <source>
        <strain evidence="1 2">M2</strain>
    </source>
</reference>
<evidence type="ECO:0000313" key="2">
    <source>
        <dbReference type="Proteomes" id="UP000326570"/>
    </source>
</evidence>
<dbReference type="Gene3D" id="3.30.420.260">
    <property type="match status" value="1"/>
</dbReference>
<accession>A0A5N1J5L3</accession>
<dbReference type="EMBL" id="VTWT01000001">
    <property type="protein sequence ID" value="KAA9346017.1"/>
    <property type="molecule type" value="Genomic_DNA"/>
</dbReference>
<dbReference type="Gene3D" id="3.30.420.250">
    <property type="match status" value="1"/>
</dbReference>
<dbReference type="Proteomes" id="UP000326570">
    <property type="component" value="Unassembled WGS sequence"/>
</dbReference>
<gene>
    <name evidence="1" type="ORF">F0P94_02755</name>
</gene>
<dbReference type="Pfam" id="PF12864">
    <property type="entry name" value="DUF3822"/>
    <property type="match status" value="1"/>
</dbReference>
<dbReference type="RefSeq" id="WP_150902160.1">
    <property type="nucleotide sequence ID" value="NZ_VTWT01000001.1"/>
</dbReference>
<protein>
    <submittedName>
        <fullName evidence="1">DUF3822 family protein</fullName>
    </submittedName>
</protein>
<comment type="caution">
    <text evidence="1">The sequence shown here is derived from an EMBL/GenBank/DDBJ whole genome shotgun (WGS) entry which is preliminary data.</text>
</comment>
<dbReference type="CDD" id="cd24013">
    <property type="entry name" value="ASKHA_ATPase_BT3980-like"/>
    <property type="match status" value="1"/>
</dbReference>
<dbReference type="InterPro" id="IPR024213">
    <property type="entry name" value="DUF3822"/>
</dbReference>
<proteinExistence type="predicted"/>
<keyword evidence="2" id="KW-1185">Reference proteome</keyword>
<name>A0A5N1J5L3_9BACT</name>
<sequence>MNKSTIHYRQVQKVTDEAMLSGETGPLNLYFSLSLKHIRLAVSDAQRNKFIALEDYELTAVFSQLQLTEQLNLLVEDHPFLTGHKWNEIRVAIKNQNFTFIPETLFEPSAAQHYLNLHCEIDEFHDKILTYRHPKIEAISIFTLDAFLEKWFEETFKRKKLQFMHQTSPLIEGVLCQHERSLQKKTYLFVEQNYLSILLVQENKLEFCNQFHFASPEDFIYYTLLVMQEQKLNPDQDPVTVWGDLTHDSALFTILRKYVRNVNFGKKPVNVSYSYKFDDLFNHRFFDLYSLHICE</sequence>
<dbReference type="AlphaFoldDB" id="A0A5N1J5L3"/>